<dbReference type="PROSITE" id="PS50887">
    <property type="entry name" value="GGDEF"/>
    <property type="match status" value="1"/>
</dbReference>
<dbReference type="Pfam" id="PF00990">
    <property type="entry name" value="GGDEF"/>
    <property type="match status" value="1"/>
</dbReference>
<evidence type="ECO:0000313" key="3">
    <source>
        <dbReference type="EMBL" id="MFB9993330.1"/>
    </source>
</evidence>
<dbReference type="Gene3D" id="3.30.70.270">
    <property type="match status" value="1"/>
</dbReference>
<keyword evidence="3" id="KW-0548">Nucleotidyltransferase</keyword>
<dbReference type="SUPFAM" id="SSF55073">
    <property type="entry name" value="Nucleotide cyclase"/>
    <property type="match status" value="1"/>
</dbReference>
<dbReference type="Proteomes" id="UP001589733">
    <property type="component" value="Unassembled WGS sequence"/>
</dbReference>
<feature type="transmembrane region" description="Helical" evidence="1">
    <location>
        <begin position="80"/>
        <end position="101"/>
    </location>
</feature>
<dbReference type="PANTHER" id="PTHR46663:SF2">
    <property type="entry name" value="GGDEF DOMAIN-CONTAINING PROTEIN"/>
    <property type="match status" value="1"/>
</dbReference>
<keyword evidence="3" id="KW-0808">Transferase</keyword>
<dbReference type="InterPro" id="IPR043128">
    <property type="entry name" value="Rev_trsase/Diguanyl_cyclase"/>
</dbReference>
<dbReference type="EMBL" id="JBHLYR010000045">
    <property type="protein sequence ID" value="MFB9993330.1"/>
    <property type="molecule type" value="Genomic_DNA"/>
</dbReference>
<dbReference type="RefSeq" id="WP_380011925.1">
    <property type="nucleotide sequence ID" value="NZ_JBHLYR010000045.1"/>
</dbReference>
<keyword evidence="1" id="KW-0812">Transmembrane</keyword>
<feature type="transmembrane region" description="Helical" evidence="1">
    <location>
        <begin position="20"/>
        <end position="44"/>
    </location>
</feature>
<comment type="caution">
    <text evidence="3">The sequence shown here is derived from an EMBL/GenBank/DDBJ whole genome shotgun (WGS) entry which is preliminary data.</text>
</comment>
<dbReference type="NCBIfam" id="TIGR00254">
    <property type="entry name" value="GGDEF"/>
    <property type="match status" value="1"/>
</dbReference>
<dbReference type="CDD" id="cd01949">
    <property type="entry name" value="GGDEF"/>
    <property type="match status" value="1"/>
</dbReference>
<reference evidence="3 4" key="1">
    <citation type="submission" date="2024-09" db="EMBL/GenBank/DDBJ databases">
        <authorList>
            <person name="Sun Q."/>
            <person name="Mori K."/>
        </authorList>
    </citation>
    <scope>NUCLEOTIDE SEQUENCE [LARGE SCALE GENOMIC DNA]</scope>
    <source>
        <strain evidence="3 4">JCM 13503</strain>
    </source>
</reference>
<dbReference type="EC" id="2.7.7.65" evidence="3"/>
<dbReference type="InterPro" id="IPR029787">
    <property type="entry name" value="Nucleotide_cyclase"/>
</dbReference>
<evidence type="ECO:0000259" key="2">
    <source>
        <dbReference type="PROSITE" id="PS50887"/>
    </source>
</evidence>
<dbReference type="InterPro" id="IPR052163">
    <property type="entry name" value="DGC-Regulatory_Protein"/>
</dbReference>
<keyword evidence="1" id="KW-1133">Transmembrane helix</keyword>
<sequence>MPSRSTSFVQHAFPLLVWGAYIAVFPGLYAAFGVAASALAYLIVAGAASVNGAKVGVLHGALSLPVIVAGFYRVNGIIDLPTLVTAGLVSLVVGVLLGALVGHLRDLREILAHQARTDALTGLVNRATFTQHLTQRVERSRRTGEQVTVAYIDLDDFKPINDQYGHHVGDEVLRQLAGRLRQNLEPLGTVGRLGGDEFVFLQEQALPGQDLRELITRTLSAPLSIEGQRLGVGVSVGIHTSTGFTTDASGFLRAADAAMYAVKAAGQQRRTVYQASDSGLAADDAAPRP</sequence>
<organism evidence="3 4">
    <name type="scientific">Deinococcus oregonensis</name>
    <dbReference type="NCBI Taxonomy" id="1805970"/>
    <lineage>
        <taxon>Bacteria</taxon>
        <taxon>Thermotogati</taxon>
        <taxon>Deinococcota</taxon>
        <taxon>Deinococci</taxon>
        <taxon>Deinococcales</taxon>
        <taxon>Deinococcaceae</taxon>
        <taxon>Deinococcus</taxon>
    </lineage>
</organism>
<dbReference type="SMART" id="SM00267">
    <property type="entry name" value="GGDEF"/>
    <property type="match status" value="1"/>
</dbReference>
<feature type="domain" description="GGDEF" evidence="2">
    <location>
        <begin position="145"/>
        <end position="275"/>
    </location>
</feature>
<evidence type="ECO:0000313" key="4">
    <source>
        <dbReference type="Proteomes" id="UP001589733"/>
    </source>
</evidence>
<dbReference type="PANTHER" id="PTHR46663">
    <property type="entry name" value="DIGUANYLATE CYCLASE DGCT-RELATED"/>
    <property type="match status" value="1"/>
</dbReference>
<accession>A0ABV6B0Q3</accession>
<name>A0ABV6B0Q3_9DEIO</name>
<feature type="transmembrane region" description="Helical" evidence="1">
    <location>
        <begin position="56"/>
        <end position="74"/>
    </location>
</feature>
<dbReference type="GO" id="GO:0052621">
    <property type="term" value="F:diguanylate cyclase activity"/>
    <property type="evidence" value="ECO:0007669"/>
    <property type="project" value="UniProtKB-EC"/>
</dbReference>
<gene>
    <name evidence="3" type="ORF">ACFFLM_15255</name>
</gene>
<keyword evidence="1" id="KW-0472">Membrane</keyword>
<proteinExistence type="predicted"/>
<protein>
    <submittedName>
        <fullName evidence="3">Diguanylate cyclase domain-containing protein</fullName>
        <ecNumber evidence="3">2.7.7.65</ecNumber>
    </submittedName>
</protein>
<dbReference type="InterPro" id="IPR000160">
    <property type="entry name" value="GGDEF_dom"/>
</dbReference>
<keyword evidence="4" id="KW-1185">Reference proteome</keyword>
<evidence type="ECO:0000256" key="1">
    <source>
        <dbReference type="SAM" id="Phobius"/>
    </source>
</evidence>